<keyword evidence="3" id="KW-0858">Xylan degradation</keyword>
<evidence type="ECO:0000256" key="8">
    <source>
        <dbReference type="SAM" id="MobiDB-lite"/>
    </source>
</evidence>
<evidence type="ECO:0000256" key="4">
    <source>
        <dbReference type="ARBA" id="ARBA00022729"/>
    </source>
</evidence>
<feature type="region of interest" description="Disordered" evidence="8">
    <location>
        <begin position="46"/>
        <end position="68"/>
    </location>
</feature>
<dbReference type="PANTHER" id="PTHR38050">
    <property type="match status" value="1"/>
</dbReference>
<keyword evidence="7" id="KW-0624">Polysaccharide degradation</keyword>
<feature type="region of interest" description="Disordered" evidence="8">
    <location>
        <begin position="234"/>
        <end position="254"/>
    </location>
</feature>
<protein>
    <submittedName>
        <fullName evidence="10">Alpha/beta hydrolase family esterase</fullName>
    </submittedName>
</protein>
<dbReference type="SUPFAM" id="SSF53474">
    <property type="entry name" value="alpha/beta-Hydrolases"/>
    <property type="match status" value="1"/>
</dbReference>
<dbReference type="EMBL" id="JBIAQY010000002">
    <property type="protein sequence ID" value="MFF3567259.1"/>
    <property type="molecule type" value="Genomic_DNA"/>
</dbReference>
<dbReference type="RefSeq" id="WP_051193396.1">
    <property type="nucleotide sequence ID" value="NZ_JBIAQY010000002.1"/>
</dbReference>
<dbReference type="GO" id="GO:0016787">
    <property type="term" value="F:hydrolase activity"/>
    <property type="evidence" value="ECO:0007669"/>
    <property type="project" value="UniProtKB-KW"/>
</dbReference>
<comment type="subcellular location">
    <subcellularLocation>
        <location evidence="1">Secreted</location>
    </subcellularLocation>
</comment>
<sequence length="346" mass="35474">MIENAASSWSVLRGTARAMIAAAALAATTLTAVGGTAEAAPANSVAPVESSGCHAPAAPSGQSTQHFSAAGRSGTYIRDLPPAANHPLPLVFDLHGYLELAVLEHEGSGLGPYGDSHGFATITPQIDEPGWPRWDFSPNSADVSYLSQLMSHVEATSCIDLRRVYVAGLSMGAFTTSSLACQLSDRIAAVASVAGLQNFTWCRTQRPVPVVAFHGTADPLVAYGGGQGVNARYLPAPDGGSSSGAQNGPGPTDIPANAAAWARRNGCTGQPVQRKVAADVTLTTYQCPADGTVELYSVLGGGHTWPGHASIVSPTPLVGSTTTSIDATATMWDFFQAHPLTGAAHG</sequence>
<evidence type="ECO:0000256" key="1">
    <source>
        <dbReference type="ARBA" id="ARBA00004613"/>
    </source>
</evidence>
<evidence type="ECO:0000313" key="11">
    <source>
        <dbReference type="Proteomes" id="UP001601992"/>
    </source>
</evidence>
<keyword evidence="2" id="KW-0964">Secreted</keyword>
<evidence type="ECO:0000256" key="7">
    <source>
        <dbReference type="ARBA" id="ARBA00023326"/>
    </source>
</evidence>
<comment type="caution">
    <text evidence="10">The sequence shown here is derived from an EMBL/GenBank/DDBJ whole genome shotgun (WGS) entry which is preliminary data.</text>
</comment>
<keyword evidence="4 9" id="KW-0732">Signal</keyword>
<dbReference type="InterPro" id="IPR043595">
    <property type="entry name" value="FaeB/C/D"/>
</dbReference>
<keyword evidence="5 10" id="KW-0378">Hydrolase</keyword>
<feature type="signal peptide" evidence="9">
    <location>
        <begin position="1"/>
        <end position="26"/>
    </location>
</feature>
<evidence type="ECO:0000313" key="10">
    <source>
        <dbReference type="EMBL" id="MFF3567259.1"/>
    </source>
</evidence>
<evidence type="ECO:0000256" key="3">
    <source>
        <dbReference type="ARBA" id="ARBA00022651"/>
    </source>
</evidence>
<evidence type="ECO:0000256" key="2">
    <source>
        <dbReference type="ARBA" id="ARBA00022525"/>
    </source>
</evidence>
<dbReference type="Proteomes" id="UP001601992">
    <property type="component" value="Unassembled WGS sequence"/>
</dbReference>
<evidence type="ECO:0000256" key="5">
    <source>
        <dbReference type="ARBA" id="ARBA00022801"/>
    </source>
</evidence>
<dbReference type="Gene3D" id="3.40.50.1820">
    <property type="entry name" value="alpha/beta hydrolase"/>
    <property type="match status" value="1"/>
</dbReference>
<dbReference type="PANTHER" id="PTHR38050:SF2">
    <property type="entry name" value="FERULOYL ESTERASE C-RELATED"/>
    <property type="match status" value="1"/>
</dbReference>
<organism evidence="10 11">
    <name type="scientific">Nocardia jiangxiensis</name>
    <dbReference type="NCBI Taxonomy" id="282685"/>
    <lineage>
        <taxon>Bacteria</taxon>
        <taxon>Bacillati</taxon>
        <taxon>Actinomycetota</taxon>
        <taxon>Actinomycetes</taxon>
        <taxon>Mycobacteriales</taxon>
        <taxon>Nocardiaceae</taxon>
        <taxon>Nocardia</taxon>
    </lineage>
</organism>
<proteinExistence type="predicted"/>
<reference evidence="10 11" key="1">
    <citation type="submission" date="2024-10" db="EMBL/GenBank/DDBJ databases">
        <title>The Natural Products Discovery Center: Release of the First 8490 Sequenced Strains for Exploring Actinobacteria Biosynthetic Diversity.</title>
        <authorList>
            <person name="Kalkreuter E."/>
            <person name="Kautsar S.A."/>
            <person name="Yang D."/>
            <person name="Bader C.D."/>
            <person name="Teijaro C.N."/>
            <person name="Fluegel L."/>
            <person name="Davis C.M."/>
            <person name="Simpson J.R."/>
            <person name="Lauterbach L."/>
            <person name="Steele A.D."/>
            <person name="Gui C."/>
            <person name="Meng S."/>
            <person name="Li G."/>
            <person name="Viehrig K."/>
            <person name="Ye F."/>
            <person name="Su P."/>
            <person name="Kiefer A.F."/>
            <person name="Nichols A."/>
            <person name="Cepeda A.J."/>
            <person name="Yan W."/>
            <person name="Fan B."/>
            <person name="Jiang Y."/>
            <person name="Adhikari A."/>
            <person name="Zheng C.-J."/>
            <person name="Schuster L."/>
            <person name="Cowan T.M."/>
            <person name="Smanski M.J."/>
            <person name="Chevrette M.G."/>
            <person name="De Carvalho L.P.S."/>
            <person name="Shen B."/>
        </authorList>
    </citation>
    <scope>NUCLEOTIDE SEQUENCE [LARGE SCALE GENOMIC DNA]</scope>
    <source>
        <strain evidence="10 11">NPDC002593</strain>
    </source>
</reference>
<accession>A0ABW6RWA8</accession>
<evidence type="ECO:0000256" key="6">
    <source>
        <dbReference type="ARBA" id="ARBA00023277"/>
    </source>
</evidence>
<keyword evidence="11" id="KW-1185">Reference proteome</keyword>
<gene>
    <name evidence="10" type="ORF">ACFYXQ_05695</name>
</gene>
<feature type="chain" id="PRO_5047424016" evidence="9">
    <location>
        <begin position="27"/>
        <end position="346"/>
    </location>
</feature>
<evidence type="ECO:0000256" key="9">
    <source>
        <dbReference type="SAM" id="SignalP"/>
    </source>
</evidence>
<name>A0ABW6RWA8_9NOCA</name>
<keyword evidence="6" id="KW-0119">Carbohydrate metabolism</keyword>
<dbReference type="InterPro" id="IPR029058">
    <property type="entry name" value="AB_hydrolase_fold"/>
</dbReference>